<protein>
    <submittedName>
        <fullName evidence="3">Uncharacterized protein</fullName>
    </submittedName>
</protein>
<accession>A0A7C4QR62</accession>
<feature type="compositionally biased region" description="Low complexity" evidence="1">
    <location>
        <begin position="166"/>
        <end position="176"/>
    </location>
</feature>
<gene>
    <name evidence="3" type="ORF">ENS64_18385</name>
</gene>
<feature type="chain" id="PRO_5028422477" evidence="2">
    <location>
        <begin position="23"/>
        <end position="282"/>
    </location>
</feature>
<name>A0A7C4QR62_9PLAN</name>
<reference evidence="3" key="1">
    <citation type="journal article" date="2020" name="mSystems">
        <title>Genome- and Community-Level Interaction Insights into Carbon Utilization and Element Cycling Functions of Hydrothermarchaeota in Hydrothermal Sediment.</title>
        <authorList>
            <person name="Zhou Z."/>
            <person name="Liu Y."/>
            <person name="Xu W."/>
            <person name="Pan J."/>
            <person name="Luo Z.H."/>
            <person name="Li M."/>
        </authorList>
    </citation>
    <scope>NUCLEOTIDE SEQUENCE [LARGE SCALE GENOMIC DNA]</scope>
    <source>
        <strain evidence="3">SpSt-508</strain>
    </source>
</reference>
<feature type="compositionally biased region" description="Basic and acidic residues" evidence="1">
    <location>
        <begin position="180"/>
        <end position="191"/>
    </location>
</feature>
<proteinExistence type="predicted"/>
<evidence type="ECO:0000256" key="1">
    <source>
        <dbReference type="SAM" id="MobiDB-lite"/>
    </source>
</evidence>
<dbReference type="EMBL" id="DSVQ01000019">
    <property type="protein sequence ID" value="HGT41220.1"/>
    <property type="molecule type" value="Genomic_DNA"/>
</dbReference>
<keyword evidence="2" id="KW-0732">Signal</keyword>
<feature type="region of interest" description="Disordered" evidence="1">
    <location>
        <begin position="97"/>
        <end position="282"/>
    </location>
</feature>
<dbReference type="AlphaFoldDB" id="A0A7C4QR62"/>
<feature type="compositionally biased region" description="Pro residues" evidence="1">
    <location>
        <begin position="219"/>
        <end position="228"/>
    </location>
</feature>
<feature type="compositionally biased region" description="Basic and acidic residues" evidence="1">
    <location>
        <begin position="232"/>
        <end position="247"/>
    </location>
</feature>
<organism evidence="3">
    <name type="scientific">Schlesneria paludicola</name>
    <dbReference type="NCBI Taxonomy" id="360056"/>
    <lineage>
        <taxon>Bacteria</taxon>
        <taxon>Pseudomonadati</taxon>
        <taxon>Planctomycetota</taxon>
        <taxon>Planctomycetia</taxon>
        <taxon>Planctomycetales</taxon>
        <taxon>Planctomycetaceae</taxon>
        <taxon>Schlesneria</taxon>
    </lineage>
</organism>
<evidence type="ECO:0000256" key="2">
    <source>
        <dbReference type="SAM" id="SignalP"/>
    </source>
</evidence>
<feature type="signal peptide" evidence="2">
    <location>
        <begin position="1"/>
        <end position="22"/>
    </location>
</feature>
<feature type="compositionally biased region" description="Pro residues" evidence="1">
    <location>
        <begin position="103"/>
        <end position="121"/>
    </location>
</feature>
<sequence>MRHGMKTSLLVIGALLIGAANPKPVAAFFPWMYPAWGDPYAAYGWNAPYGYAGYWGAYYAPAAAWGCHCVPVPVCPPCDPCGSPGGCPAGDCRVAPASETTPTPKPDPNSSPRYDSPPPASRPSRKTFTDDPDTNFEPPKTTPDPGSNLPSDRFGPRRTPSRTLPETEPAPAAGAADESDPFKDSDPDKAFGTKKPVLGEPSESVIPQRKPAETAPVENPSPAPPPEAADPQLRDKITSGPIIEKRRTAQRYHPARETSGQGLRPPITDWSARPQDAVLTWR</sequence>
<evidence type="ECO:0000313" key="3">
    <source>
        <dbReference type="EMBL" id="HGT41220.1"/>
    </source>
</evidence>
<comment type="caution">
    <text evidence="3">The sequence shown here is derived from an EMBL/GenBank/DDBJ whole genome shotgun (WGS) entry which is preliminary data.</text>
</comment>